<keyword evidence="10" id="KW-0326">Glycosidase</keyword>
<comment type="cofactor">
    <cofactor evidence="12">
        <name>Zn(2+)</name>
        <dbReference type="ChEBI" id="CHEBI:29105"/>
    </cofactor>
    <text evidence="12">Binds 2 Zn(2+) ions per subunit.</text>
</comment>
<dbReference type="InterPro" id="IPR029052">
    <property type="entry name" value="Metallo-depent_PP-like"/>
</dbReference>
<dbReference type="InterPro" id="IPR011001">
    <property type="entry name" value="Saposin-like"/>
</dbReference>
<evidence type="ECO:0000256" key="4">
    <source>
        <dbReference type="ARBA" id="ARBA00022723"/>
    </source>
</evidence>
<protein>
    <recommendedName>
        <fullName evidence="15">Saposin B-type domain-containing protein</fullName>
    </recommendedName>
</protein>
<evidence type="ECO:0000259" key="15">
    <source>
        <dbReference type="PROSITE" id="PS50015"/>
    </source>
</evidence>
<feature type="disulfide bond" evidence="13">
    <location>
        <begin position="48"/>
        <end position="113"/>
    </location>
</feature>
<dbReference type="PROSITE" id="PS50015">
    <property type="entry name" value="SAP_B"/>
    <property type="match status" value="1"/>
</dbReference>
<dbReference type="PANTHER" id="PTHR10340:SF54">
    <property type="entry name" value="SPHINGOMYELIN PHOSPHODIESTERASE 2"/>
    <property type="match status" value="1"/>
</dbReference>
<evidence type="ECO:0000256" key="5">
    <source>
        <dbReference type="ARBA" id="ARBA00022729"/>
    </source>
</evidence>
<dbReference type="PANTHER" id="PTHR10340">
    <property type="entry name" value="SPHINGOMYELIN PHOSPHODIESTERASE"/>
    <property type="match status" value="1"/>
</dbReference>
<dbReference type="GO" id="GO:0046872">
    <property type="term" value="F:metal ion binding"/>
    <property type="evidence" value="ECO:0007669"/>
    <property type="project" value="UniProtKB-KW"/>
</dbReference>
<evidence type="ECO:0000256" key="1">
    <source>
        <dbReference type="ARBA" id="ARBA00004613"/>
    </source>
</evidence>
<dbReference type="Proteomes" id="UP001177023">
    <property type="component" value="Unassembled WGS sequence"/>
</dbReference>
<dbReference type="SMART" id="SM00741">
    <property type="entry name" value="SapB"/>
    <property type="match status" value="1"/>
</dbReference>
<feature type="binding site" evidence="12">
    <location>
        <position position="290"/>
    </location>
    <ligand>
        <name>Zn(2+)</name>
        <dbReference type="ChEBI" id="CHEBI:29105"/>
        <label>2</label>
    </ligand>
</feature>
<dbReference type="InterPro" id="IPR004843">
    <property type="entry name" value="Calcineurin-like_PHP"/>
</dbReference>
<dbReference type="GO" id="GO:0006685">
    <property type="term" value="P:sphingomyelin catabolic process"/>
    <property type="evidence" value="ECO:0007669"/>
    <property type="project" value="InterPro"/>
</dbReference>
<proteinExistence type="inferred from homology"/>
<dbReference type="InterPro" id="IPR011160">
    <property type="entry name" value="Sphingomy_PDE"/>
</dbReference>
<evidence type="ECO:0000256" key="9">
    <source>
        <dbReference type="ARBA" id="ARBA00023180"/>
    </source>
</evidence>
<sequence length="587" mass="66350">MRVLYPVLWILPIAVLTAKLPVTPAGLLRRVQEVPGGPADQTAKCRICMILVDGLQRLLAQNSTDEELIEFGINTCKVLKAEQTHVCDTIVPSLLPEVLFMMDHVIVTPDEMCADLVQDCGHETNVFDVLWPLKIPDGKPPVKPWPQVQKGKPTLRVLHLSDIHVDRQYQEGSEAQCDSEEQDHVSIFGMFVMCCRNYPPGVTAQDGPIKKPAGKWGTQAKCDLPYQTFISAMSHISRTEKLDYIIITGDLEAHDIWDYTKEKTAANIANITAVLREFFPTTPIFQSVGNHEGVPSDAMAPHGMDEYDTRGPQWLYAELAKDWGPELGPVQRNDVHYRASWAQYVKPGLKLIAFNSIYCSQNNFYLYINQVDPDGTLEWLIEQLVDAEQKGDKVHLFAHIPSGNGYCLKGWSFNFYEIVNRFESTIAAQFYGHTHVDQFEIYYDQADFKKRPVGVNLITPSLTTNTNNNPAYRIYTIDGDYAGSSYTVLEIEAFYANLTAANENGQEPVWELEYKATEAYGMKDLSPQSWHDLTERFLTDAHLFAKYYHHYNRYGAPGDSCSSNAGCRKSWVCGMRTARSHDTTKFC</sequence>
<accession>A0AA36GJ04</accession>
<feature type="disulfide bond" evidence="13">
    <location>
        <begin position="195"/>
        <end position="222"/>
    </location>
</feature>
<feature type="binding site" evidence="12">
    <location>
        <position position="433"/>
    </location>
    <ligand>
        <name>Zn(2+)</name>
        <dbReference type="ChEBI" id="CHEBI:29105"/>
        <label>2</label>
    </ligand>
</feature>
<feature type="binding site" evidence="12">
    <location>
        <position position="250"/>
    </location>
    <ligand>
        <name>Zn(2+)</name>
        <dbReference type="ChEBI" id="CHEBI:29105"/>
        <label>1</label>
    </ligand>
</feature>
<keyword evidence="8 13" id="KW-1015">Disulfide bond</keyword>
<feature type="binding site" evidence="12">
    <location>
        <position position="399"/>
    </location>
    <ligand>
        <name>Zn(2+)</name>
        <dbReference type="ChEBI" id="CHEBI:29105"/>
        <label>2</label>
    </ligand>
</feature>
<evidence type="ECO:0000256" key="11">
    <source>
        <dbReference type="ARBA" id="ARBA00047268"/>
    </source>
</evidence>
<dbReference type="SUPFAM" id="SSF56300">
    <property type="entry name" value="Metallo-dependent phosphatases"/>
    <property type="match status" value="1"/>
</dbReference>
<evidence type="ECO:0000256" key="10">
    <source>
        <dbReference type="ARBA" id="ARBA00023295"/>
    </source>
</evidence>
<dbReference type="GO" id="GO:0061750">
    <property type="term" value="F:acid sphingomyelin phosphodiesterase activity"/>
    <property type="evidence" value="ECO:0007669"/>
    <property type="project" value="TreeGrafter"/>
</dbReference>
<reference evidence="16" key="1">
    <citation type="submission" date="2023-06" db="EMBL/GenBank/DDBJ databases">
        <authorList>
            <person name="Delattre M."/>
        </authorList>
    </citation>
    <scope>NUCLEOTIDE SEQUENCE</scope>
    <source>
        <strain evidence="16">AF72</strain>
    </source>
</reference>
<keyword evidence="7 12" id="KW-0862">Zinc</keyword>
<keyword evidence="6" id="KW-0378">Hydrolase</keyword>
<dbReference type="GO" id="GO:0005615">
    <property type="term" value="C:extracellular space"/>
    <property type="evidence" value="ECO:0007669"/>
    <property type="project" value="TreeGrafter"/>
</dbReference>
<dbReference type="GO" id="GO:0016798">
    <property type="term" value="F:hydrolase activity, acting on glycosyl bonds"/>
    <property type="evidence" value="ECO:0007669"/>
    <property type="project" value="UniProtKB-KW"/>
</dbReference>
<keyword evidence="4 12" id="KW-0479">Metal-binding</keyword>
<feature type="disulfide bond" evidence="13">
    <location>
        <begin position="177"/>
        <end position="194"/>
    </location>
</feature>
<evidence type="ECO:0000256" key="14">
    <source>
        <dbReference type="SAM" id="SignalP"/>
    </source>
</evidence>
<comment type="catalytic activity">
    <reaction evidence="11">
        <text>a sphingomyelin + H2O = phosphocholine + an N-acylsphing-4-enine + H(+)</text>
        <dbReference type="Rhea" id="RHEA:19253"/>
        <dbReference type="ChEBI" id="CHEBI:15377"/>
        <dbReference type="ChEBI" id="CHEBI:15378"/>
        <dbReference type="ChEBI" id="CHEBI:17636"/>
        <dbReference type="ChEBI" id="CHEBI:52639"/>
        <dbReference type="ChEBI" id="CHEBI:295975"/>
        <dbReference type="EC" id="3.1.4.12"/>
    </reaction>
    <physiologicalReaction direction="left-to-right" evidence="11">
        <dbReference type="Rhea" id="RHEA:19254"/>
    </physiologicalReaction>
</comment>
<keyword evidence="3" id="KW-0964">Secreted</keyword>
<dbReference type="GO" id="GO:0005764">
    <property type="term" value="C:lysosome"/>
    <property type="evidence" value="ECO:0007669"/>
    <property type="project" value="TreeGrafter"/>
</dbReference>
<evidence type="ECO:0000256" key="6">
    <source>
        <dbReference type="ARBA" id="ARBA00022801"/>
    </source>
</evidence>
<feature type="disulfide bond" evidence="13">
    <location>
        <begin position="45"/>
        <end position="120"/>
    </location>
</feature>
<comment type="caution">
    <text evidence="16">The sequence shown here is derived from an EMBL/GenBank/DDBJ whole genome shotgun (WGS) entry which is preliminary data.</text>
</comment>
<evidence type="ECO:0000313" key="16">
    <source>
        <dbReference type="EMBL" id="CAJ0587664.1"/>
    </source>
</evidence>
<dbReference type="GO" id="GO:0046513">
    <property type="term" value="P:ceramide biosynthetic process"/>
    <property type="evidence" value="ECO:0007669"/>
    <property type="project" value="UniProtKB-ARBA"/>
</dbReference>
<evidence type="ECO:0000256" key="12">
    <source>
        <dbReference type="PIRSR" id="PIRSR000948-1"/>
    </source>
</evidence>
<feature type="binding site" evidence="12">
    <location>
        <position position="435"/>
    </location>
    <ligand>
        <name>Zn(2+)</name>
        <dbReference type="ChEBI" id="CHEBI:29105"/>
        <label>1</label>
    </ligand>
</feature>
<dbReference type="CDD" id="cd00842">
    <property type="entry name" value="MPP_ASMase"/>
    <property type="match status" value="1"/>
</dbReference>
<dbReference type="EMBL" id="CATQJA010002710">
    <property type="protein sequence ID" value="CAJ0587664.1"/>
    <property type="molecule type" value="Genomic_DNA"/>
</dbReference>
<evidence type="ECO:0000313" key="17">
    <source>
        <dbReference type="Proteomes" id="UP001177023"/>
    </source>
</evidence>
<comment type="subcellular location">
    <subcellularLocation>
        <location evidence="1">Secreted</location>
    </subcellularLocation>
</comment>
<evidence type="ECO:0000256" key="3">
    <source>
        <dbReference type="ARBA" id="ARBA00022525"/>
    </source>
</evidence>
<name>A0AA36GJ04_9BILA</name>
<keyword evidence="17" id="KW-1185">Reference proteome</keyword>
<dbReference type="InterPro" id="IPR008139">
    <property type="entry name" value="SaposinB_dom"/>
</dbReference>
<evidence type="ECO:0000256" key="13">
    <source>
        <dbReference type="PIRSR" id="PIRSR000948-2"/>
    </source>
</evidence>
<organism evidence="16 17">
    <name type="scientific">Mesorhabditis spiculigera</name>
    <dbReference type="NCBI Taxonomy" id="96644"/>
    <lineage>
        <taxon>Eukaryota</taxon>
        <taxon>Metazoa</taxon>
        <taxon>Ecdysozoa</taxon>
        <taxon>Nematoda</taxon>
        <taxon>Chromadorea</taxon>
        <taxon>Rhabditida</taxon>
        <taxon>Rhabditina</taxon>
        <taxon>Rhabditomorpha</taxon>
        <taxon>Rhabditoidea</taxon>
        <taxon>Rhabditidae</taxon>
        <taxon>Mesorhabditinae</taxon>
        <taxon>Mesorhabditis</taxon>
    </lineage>
</organism>
<gene>
    <name evidence="16" type="ORF">MSPICULIGERA_LOCUS25619</name>
</gene>
<keyword evidence="5 14" id="KW-0732">Signal</keyword>
<dbReference type="Gene3D" id="1.10.225.10">
    <property type="entry name" value="Saposin-like"/>
    <property type="match status" value="1"/>
</dbReference>
<feature type="disulfide bond" evidence="13">
    <location>
        <begin position="359"/>
        <end position="407"/>
    </location>
</feature>
<comment type="similarity">
    <text evidence="2">Belongs to the acid sphingomyelinase family.</text>
</comment>
<evidence type="ECO:0000256" key="7">
    <source>
        <dbReference type="ARBA" id="ARBA00022833"/>
    </source>
</evidence>
<feature type="binding site" evidence="12">
    <location>
        <position position="250"/>
    </location>
    <ligand>
        <name>Zn(2+)</name>
        <dbReference type="ChEBI" id="CHEBI:29105"/>
        <label>2</label>
    </ligand>
</feature>
<dbReference type="Pfam" id="PF19272">
    <property type="entry name" value="ASMase_C"/>
    <property type="match status" value="1"/>
</dbReference>
<feature type="binding site" evidence="12">
    <location>
        <position position="162"/>
    </location>
    <ligand>
        <name>Zn(2+)</name>
        <dbReference type="ChEBI" id="CHEBI:29105"/>
        <label>1</label>
    </ligand>
</feature>
<dbReference type="InterPro" id="IPR045473">
    <property type="entry name" value="ASM_C"/>
</dbReference>
<feature type="chain" id="PRO_5041420136" description="Saposin B-type domain-containing protein" evidence="14">
    <location>
        <begin position="19"/>
        <end position="587"/>
    </location>
</feature>
<feature type="non-terminal residue" evidence="16">
    <location>
        <position position="1"/>
    </location>
</feature>
<feature type="binding site" evidence="12">
    <location>
        <position position="164"/>
    </location>
    <ligand>
        <name>Zn(2+)</name>
        <dbReference type="ChEBI" id="CHEBI:29105"/>
        <label>1</label>
    </ligand>
</feature>
<feature type="signal peptide" evidence="14">
    <location>
        <begin position="1"/>
        <end position="18"/>
    </location>
</feature>
<feature type="disulfide bond" evidence="13">
    <location>
        <begin position="573"/>
        <end position="587"/>
    </location>
</feature>
<dbReference type="Pfam" id="PF00149">
    <property type="entry name" value="Metallophos"/>
    <property type="match status" value="1"/>
</dbReference>
<evidence type="ECO:0000256" key="2">
    <source>
        <dbReference type="ARBA" id="ARBA00008234"/>
    </source>
</evidence>
<evidence type="ECO:0000256" key="8">
    <source>
        <dbReference type="ARBA" id="ARBA00023157"/>
    </source>
</evidence>
<dbReference type="PIRSF" id="PIRSF000948">
    <property type="entry name" value="Sphingomy_PDE"/>
    <property type="match status" value="1"/>
</dbReference>
<dbReference type="SUPFAM" id="SSF47862">
    <property type="entry name" value="Saposin"/>
    <property type="match status" value="1"/>
</dbReference>
<dbReference type="GO" id="GO:0016020">
    <property type="term" value="C:membrane"/>
    <property type="evidence" value="ECO:0007669"/>
    <property type="project" value="GOC"/>
</dbReference>
<feature type="domain" description="Saposin B-type" evidence="15">
    <location>
        <begin position="41"/>
        <end position="124"/>
    </location>
</feature>
<feature type="disulfide bond" evidence="13">
    <location>
        <begin position="76"/>
        <end position="87"/>
    </location>
</feature>
<keyword evidence="9" id="KW-0325">Glycoprotein</keyword>
<dbReference type="InterPro" id="IPR041805">
    <property type="entry name" value="ASMase/PPN1_MPP"/>
</dbReference>
<dbReference type="Gene3D" id="3.60.21.10">
    <property type="match status" value="1"/>
</dbReference>
<dbReference type="AlphaFoldDB" id="A0AA36GJ04"/>